<dbReference type="EMBL" id="BK016262">
    <property type="protein sequence ID" value="DAG05596.1"/>
    <property type="molecule type" value="Genomic_DNA"/>
</dbReference>
<sequence length="564" mass="62593">MMGDPFPLPPVCHAPPVCGYGFLLRPDAVFNLSHVGANFQRTGGERMAEPKVEGYADDGTPIFGAADLPDVSPVLTGRHVIYTDAETVDAENVVQVLNKVLPTFHRNQSDINYLYGYYKGRQPILNRIKEVRPEINNKIVENHAWEIVSFKVAYLLGAPIAYTRRKIRSGEARMTMTPDEITAAQTRDPVSEKVGRLNEIMHVLDKEAIDHDIAEWNHICGTAYRYVIGTLANDEKIEIGSLDPRRTGVVYSKELGAKPVMAFQETLRDNQQTIYTVWTDTMQFEIVNNTVTSSRLHGIGAVPIIEYPLNNARLGSFEVVLEVLDGINKLSSNRLDGTEQFVQSFIKFVNCQIDPEKYKEFRQEGAIVIKSDNSNPSDVDIISSELDQSQTQVEIDHLYQQALTICGMPDRNGANRTTGDTGNAVLLRDGWAMAESCARDTVMQWERSEKQFLRIALSLLKTYGKLDLGLADIDIRFTKGNTENMLVKTQALMNLLDAGVHPEIAFGIPHLFDDPNQAYIDSIPYLAARLQNGAAGQDKSGQDKPGGGNDRNTENSDVGNSGAD</sequence>
<proteinExistence type="predicted"/>
<feature type="region of interest" description="Disordered" evidence="1">
    <location>
        <begin position="534"/>
        <end position="564"/>
    </location>
</feature>
<accession>A0A8S5VFU1</accession>
<evidence type="ECO:0000256" key="1">
    <source>
        <dbReference type="SAM" id="MobiDB-lite"/>
    </source>
</evidence>
<organism evidence="2">
    <name type="scientific">Siphoviridae sp. ct3R43</name>
    <dbReference type="NCBI Taxonomy" id="2825321"/>
    <lineage>
        <taxon>Viruses</taxon>
        <taxon>Duplodnaviria</taxon>
        <taxon>Heunggongvirae</taxon>
        <taxon>Uroviricota</taxon>
        <taxon>Caudoviricetes</taxon>
    </lineage>
</organism>
<feature type="compositionally biased region" description="Polar residues" evidence="1">
    <location>
        <begin position="555"/>
        <end position="564"/>
    </location>
</feature>
<evidence type="ECO:0000313" key="2">
    <source>
        <dbReference type="EMBL" id="DAG05596.1"/>
    </source>
</evidence>
<protein>
    <submittedName>
        <fullName evidence="2">Portal</fullName>
    </submittedName>
</protein>
<reference evidence="2" key="1">
    <citation type="journal article" date="2021" name="Proc. Natl. Acad. Sci. U.S.A.">
        <title>A Catalog of Tens of Thousands of Viruses from Human Metagenomes Reveals Hidden Associations with Chronic Diseases.</title>
        <authorList>
            <person name="Tisza M.J."/>
            <person name="Buck C.B."/>
        </authorList>
    </citation>
    <scope>NUCLEOTIDE SEQUENCE</scope>
    <source>
        <strain evidence="2">Ct3R43</strain>
    </source>
</reference>
<dbReference type="InterPro" id="IPR021145">
    <property type="entry name" value="Portal_protein_SPP1_Gp6-like"/>
</dbReference>
<dbReference type="Pfam" id="PF05133">
    <property type="entry name" value="SPP1_portal"/>
    <property type="match status" value="1"/>
</dbReference>
<name>A0A8S5VFU1_9CAUD</name>